<feature type="domain" description="Rhodopsin" evidence="8">
    <location>
        <begin position="3"/>
        <end position="139"/>
    </location>
</feature>
<evidence type="ECO:0000256" key="2">
    <source>
        <dbReference type="ARBA" id="ARBA00022692"/>
    </source>
</evidence>
<sequence length="278" mass="30612">MVKDDLIITVAVAFSISAAGPFFMFFKIGYISIQHENGPTYNESRGRLFAYIVDILYPPSASLAKSSILFFLLGQQSSSMPIFRIPCHAVNVIILLAMVTILFTTMFQCLPIRRAWQDLEDGGEKCVDRSLLRVARTFWAINGFSGSPGQAPPLVWITTPIEASLIIIAACVPTLGPLFRRRFPPPSPQPEEPASHSDSNQDLSHGSIVISHIPKDHSSDSSLVLKPLGGFGYTDTEIRPGSRRVVCTRGIMRTMDVDVAFGERRAEDGIRAATWGWS</sequence>
<evidence type="ECO:0000256" key="7">
    <source>
        <dbReference type="SAM" id="Phobius"/>
    </source>
</evidence>
<evidence type="ECO:0000256" key="5">
    <source>
        <dbReference type="ARBA" id="ARBA00038359"/>
    </source>
</evidence>
<dbReference type="HOGENOM" id="CLU_1001688_0_0_1"/>
<evidence type="ECO:0000259" key="8">
    <source>
        <dbReference type="Pfam" id="PF20684"/>
    </source>
</evidence>
<name>A0A084FVW9_PSEDA</name>
<dbReference type="Pfam" id="PF20684">
    <property type="entry name" value="Fung_rhodopsin"/>
    <property type="match status" value="1"/>
</dbReference>
<keyword evidence="3 7" id="KW-1133">Transmembrane helix</keyword>
<keyword evidence="4 7" id="KW-0472">Membrane</keyword>
<proteinExistence type="inferred from homology"/>
<dbReference type="Proteomes" id="UP000028545">
    <property type="component" value="Unassembled WGS sequence"/>
</dbReference>
<feature type="transmembrane region" description="Helical" evidence="7">
    <location>
        <begin position="48"/>
        <end position="73"/>
    </location>
</feature>
<dbReference type="OrthoDB" id="5283415at2759"/>
<dbReference type="VEuPathDB" id="FungiDB:SAPIO_CDS9901"/>
<dbReference type="PANTHER" id="PTHR33048">
    <property type="entry name" value="PTH11-LIKE INTEGRAL MEMBRANE PROTEIN (AFU_ORTHOLOGUE AFUA_5G11245)"/>
    <property type="match status" value="1"/>
</dbReference>
<dbReference type="InterPro" id="IPR052337">
    <property type="entry name" value="SAT4-like"/>
</dbReference>
<evidence type="ECO:0000313" key="9">
    <source>
        <dbReference type="EMBL" id="KEZ39231.1"/>
    </source>
</evidence>
<dbReference type="EMBL" id="JOWA01000154">
    <property type="protein sequence ID" value="KEZ39231.1"/>
    <property type="molecule type" value="Genomic_DNA"/>
</dbReference>
<evidence type="ECO:0000256" key="3">
    <source>
        <dbReference type="ARBA" id="ARBA00022989"/>
    </source>
</evidence>
<feature type="region of interest" description="Disordered" evidence="6">
    <location>
        <begin position="182"/>
        <end position="202"/>
    </location>
</feature>
<comment type="subcellular location">
    <subcellularLocation>
        <location evidence="1">Membrane</location>
        <topology evidence="1">Multi-pass membrane protein</topology>
    </subcellularLocation>
</comment>
<evidence type="ECO:0000313" key="10">
    <source>
        <dbReference type="Proteomes" id="UP000028545"/>
    </source>
</evidence>
<dbReference type="RefSeq" id="XP_016639030.1">
    <property type="nucleotide sequence ID" value="XM_016791186.1"/>
</dbReference>
<dbReference type="GeneID" id="27728973"/>
<comment type="similarity">
    <text evidence="5">Belongs to the SAT4 family.</text>
</comment>
<dbReference type="PANTHER" id="PTHR33048:SF47">
    <property type="entry name" value="INTEGRAL MEMBRANE PROTEIN-RELATED"/>
    <property type="match status" value="1"/>
</dbReference>
<gene>
    <name evidence="9" type="ORF">SAPIO_CDS9901</name>
</gene>
<comment type="caution">
    <text evidence="9">The sequence shown here is derived from an EMBL/GenBank/DDBJ whole genome shotgun (WGS) entry which is preliminary data.</text>
</comment>
<dbReference type="InterPro" id="IPR049326">
    <property type="entry name" value="Rhodopsin_dom_fungi"/>
</dbReference>
<evidence type="ECO:0000256" key="6">
    <source>
        <dbReference type="SAM" id="MobiDB-lite"/>
    </source>
</evidence>
<evidence type="ECO:0000256" key="1">
    <source>
        <dbReference type="ARBA" id="ARBA00004141"/>
    </source>
</evidence>
<keyword evidence="10" id="KW-1185">Reference proteome</keyword>
<dbReference type="GO" id="GO:0016020">
    <property type="term" value="C:membrane"/>
    <property type="evidence" value="ECO:0007669"/>
    <property type="project" value="UniProtKB-SubCell"/>
</dbReference>
<dbReference type="AlphaFoldDB" id="A0A084FVW9"/>
<keyword evidence="2 7" id="KW-0812">Transmembrane</keyword>
<protein>
    <recommendedName>
        <fullName evidence="8">Rhodopsin domain-containing protein</fullName>
    </recommendedName>
</protein>
<dbReference type="KEGG" id="sapo:SAPIO_CDS9901"/>
<organism evidence="9 10">
    <name type="scientific">Pseudallescheria apiosperma</name>
    <name type="common">Scedosporium apiospermum</name>
    <dbReference type="NCBI Taxonomy" id="563466"/>
    <lineage>
        <taxon>Eukaryota</taxon>
        <taxon>Fungi</taxon>
        <taxon>Dikarya</taxon>
        <taxon>Ascomycota</taxon>
        <taxon>Pezizomycotina</taxon>
        <taxon>Sordariomycetes</taxon>
        <taxon>Hypocreomycetidae</taxon>
        <taxon>Microascales</taxon>
        <taxon>Microascaceae</taxon>
        <taxon>Scedosporium</taxon>
    </lineage>
</organism>
<feature type="transmembrane region" description="Helical" evidence="7">
    <location>
        <begin position="85"/>
        <end position="107"/>
    </location>
</feature>
<feature type="transmembrane region" description="Helical" evidence="7">
    <location>
        <begin position="7"/>
        <end position="28"/>
    </location>
</feature>
<evidence type="ECO:0000256" key="4">
    <source>
        <dbReference type="ARBA" id="ARBA00023136"/>
    </source>
</evidence>
<accession>A0A084FVW9</accession>
<reference evidence="9 10" key="1">
    <citation type="journal article" date="2014" name="Genome Announc.">
        <title>Draft genome sequence of the pathogenic fungus Scedosporium apiospermum.</title>
        <authorList>
            <person name="Vandeputte P."/>
            <person name="Ghamrawi S."/>
            <person name="Rechenmann M."/>
            <person name="Iltis A."/>
            <person name="Giraud S."/>
            <person name="Fleury M."/>
            <person name="Thornton C."/>
            <person name="Delhaes L."/>
            <person name="Meyer W."/>
            <person name="Papon N."/>
            <person name="Bouchara J.P."/>
        </authorList>
    </citation>
    <scope>NUCLEOTIDE SEQUENCE [LARGE SCALE GENOMIC DNA]</scope>
    <source>
        <strain evidence="9 10">IHEM 14462</strain>
    </source>
</reference>